<accession>A0A0B1TMR1</accession>
<gene>
    <name evidence="1" type="ORF">OESDEN_02927</name>
</gene>
<evidence type="ECO:0000313" key="2">
    <source>
        <dbReference type="Proteomes" id="UP000053660"/>
    </source>
</evidence>
<evidence type="ECO:0000313" key="1">
    <source>
        <dbReference type="EMBL" id="KHJ97102.1"/>
    </source>
</evidence>
<protein>
    <submittedName>
        <fullName evidence="1">Uncharacterized protein</fullName>
    </submittedName>
</protein>
<dbReference type="Proteomes" id="UP000053660">
    <property type="component" value="Unassembled WGS sequence"/>
</dbReference>
<dbReference type="AlphaFoldDB" id="A0A0B1TMR1"/>
<sequence>MREEVPERTTHVLNMQCHGHFDRNAQHRSRCLPAVISATQRIPFPEQLGYSLYAKVISIATMPCRRLQSWLFFSCPHLSF</sequence>
<dbReference type="EMBL" id="KN549520">
    <property type="protein sequence ID" value="KHJ97102.1"/>
    <property type="molecule type" value="Genomic_DNA"/>
</dbReference>
<proteinExistence type="predicted"/>
<keyword evidence="2" id="KW-1185">Reference proteome</keyword>
<organism evidence="1 2">
    <name type="scientific">Oesophagostomum dentatum</name>
    <name type="common">Nodular worm</name>
    <dbReference type="NCBI Taxonomy" id="61180"/>
    <lineage>
        <taxon>Eukaryota</taxon>
        <taxon>Metazoa</taxon>
        <taxon>Ecdysozoa</taxon>
        <taxon>Nematoda</taxon>
        <taxon>Chromadorea</taxon>
        <taxon>Rhabditida</taxon>
        <taxon>Rhabditina</taxon>
        <taxon>Rhabditomorpha</taxon>
        <taxon>Strongyloidea</taxon>
        <taxon>Strongylidae</taxon>
        <taxon>Oesophagostomum</taxon>
    </lineage>
</organism>
<reference evidence="1 2" key="1">
    <citation type="submission" date="2014-03" db="EMBL/GenBank/DDBJ databases">
        <title>Draft genome of the hookworm Oesophagostomum dentatum.</title>
        <authorList>
            <person name="Mitreva M."/>
        </authorList>
    </citation>
    <scope>NUCLEOTIDE SEQUENCE [LARGE SCALE GENOMIC DNA]</scope>
    <source>
        <strain evidence="1 2">OD-Hann</strain>
    </source>
</reference>
<name>A0A0B1TMR1_OESDE</name>